<evidence type="ECO:0000256" key="2">
    <source>
        <dbReference type="ARBA" id="ARBA00022729"/>
    </source>
</evidence>
<protein>
    <recommendedName>
        <fullName evidence="7">LysM domain-containing protein</fullName>
    </recommendedName>
</protein>
<dbReference type="InterPro" id="IPR018392">
    <property type="entry name" value="LysM"/>
</dbReference>
<evidence type="ECO:0000256" key="5">
    <source>
        <dbReference type="SAM" id="MobiDB-lite"/>
    </source>
</evidence>
<dbReference type="EMBL" id="JOWA01000088">
    <property type="protein sequence ID" value="KEZ44611.1"/>
    <property type="molecule type" value="Genomic_DNA"/>
</dbReference>
<dbReference type="GO" id="GO:0008061">
    <property type="term" value="F:chitin binding"/>
    <property type="evidence" value="ECO:0007669"/>
    <property type="project" value="UniProtKB-KW"/>
</dbReference>
<evidence type="ECO:0000313" key="8">
    <source>
        <dbReference type="EMBL" id="KEZ44611.1"/>
    </source>
</evidence>
<dbReference type="GeneID" id="27722724"/>
<dbReference type="OrthoDB" id="5985073at2759"/>
<keyword evidence="9" id="KW-1185">Reference proteome</keyword>
<dbReference type="HOGENOM" id="CLU_010591_5_2_1"/>
<dbReference type="Pfam" id="PF01476">
    <property type="entry name" value="LysM"/>
    <property type="match status" value="1"/>
</dbReference>
<comment type="caution">
    <text evidence="8">The sequence shown here is derived from an EMBL/GenBank/DDBJ whole genome shotgun (WGS) entry which is preliminary data.</text>
</comment>
<feature type="chain" id="PRO_5001775449" description="LysM domain-containing protein" evidence="6">
    <location>
        <begin position="22"/>
        <end position="595"/>
    </location>
</feature>
<dbReference type="InterPro" id="IPR052210">
    <property type="entry name" value="LysM1-like"/>
</dbReference>
<name>A0A084GB99_PSEDA</name>
<dbReference type="Gene3D" id="3.10.350.10">
    <property type="entry name" value="LysM domain"/>
    <property type="match status" value="5"/>
</dbReference>
<keyword evidence="3" id="KW-0843">Virulence</keyword>
<dbReference type="InterPro" id="IPR036779">
    <property type="entry name" value="LysM_dom_sf"/>
</dbReference>
<feature type="domain" description="LysM" evidence="7">
    <location>
        <begin position="546"/>
        <end position="592"/>
    </location>
</feature>
<dbReference type="RefSeq" id="XP_016644410.1">
    <property type="nucleotide sequence ID" value="XM_016786404.1"/>
</dbReference>
<dbReference type="PANTHER" id="PTHR34997:SF2">
    <property type="entry name" value="LYSM DOMAIN-CONTAINING PROTEIN-RELATED"/>
    <property type="match status" value="1"/>
</dbReference>
<feature type="domain" description="LysM" evidence="7">
    <location>
        <begin position="263"/>
        <end position="309"/>
    </location>
</feature>
<dbReference type="CDD" id="cd00118">
    <property type="entry name" value="LysM"/>
    <property type="match status" value="3"/>
</dbReference>
<feature type="signal peptide" evidence="6">
    <location>
        <begin position="1"/>
        <end position="21"/>
    </location>
</feature>
<evidence type="ECO:0000256" key="3">
    <source>
        <dbReference type="ARBA" id="ARBA00023026"/>
    </source>
</evidence>
<sequence length="595" mass="63247">MARILYLALGAILSGISPVEGAFTLYNSTFLDVTLGEGCISALSSSIKCLDYVKLFTQPTYRGSLNNDTLTDLICATGCSASLKSWFDSVAVNCEGKLLNNALPTKFGGYIWAGFNETCLKDPVTGDYCNDIIDEFSLVSDITEMPQTELCHPCHINRLAMMQSSQYSTYDGFWKEQLEHVYEHCSVTGPTEIPPPLLPPQPEPEPYCLTGQWYTTQAGNTCESIANATNVSGASLYMGNQDLIKNCLDIDAGVEVCIPLTCQTYYVQPSDTCVTIELAKGIGLGSLMKYNSWIDAACTNLQQATEFYGKVICLGPAGGEWTGTSPETPTGPQPNDGYSDDVTPPPDGAVVADGTTLNCGKWHVVGGEDSCPSICLEEGITAALFRMVNPSLDPEDCTETLQVGTALCVGPTYRWNSTESTELSTTITLDPTATETSSSTSSTAPAVTTPTPIQPGMVDNCNAFYFVTSGQGCAEVASINGISLADFYTWNPAVGSTCGGLWAEVYVCVGVTGTTPTTPTPTPTSPGNGISTPTPTLPGMVDNCNVFHKVVSGDGCWDLANSAGISLADFYAWNPQAAPDCAGLWLDYYVCLGRL</sequence>
<gene>
    <name evidence="8" type="ORF">SAPIO_CDS3652</name>
</gene>
<proteinExistence type="inferred from homology"/>
<organism evidence="8 9">
    <name type="scientific">Pseudallescheria apiosperma</name>
    <name type="common">Scedosporium apiospermum</name>
    <dbReference type="NCBI Taxonomy" id="563466"/>
    <lineage>
        <taxon>Eukaryota</taxon>
        <taxon>Fungi</taxon>
        <taxon>Dikarya</taxon>
        <taxon>Ascomycota</taxon>
        <taxon>Pezizomycotina</taxon>
        <taxon>Sordariomycetes</taxon>
        <taxon>Hypocreomycetidae</taxon>
        <taxon>Microascales</taxon>
        <taxon>Microascaceae</taxon>
        <taxon>Scedosporium</taxon>
    </lineage>
</organism>
<comment type="similarity">
    <text evidence="4">Belongs to the secreted LysM effector family.</text>
</comment>
<feature type="region of interest" description="Disordered" evidence="5">
    <location>
        <begin position="322"/>
        <end position="344"/>
    </location>
</feature>
<reference evidence="8 9" key="1">
    <citation type="journal article" date="2014" name="Genome Announc.">
        <title>Draft genome sequence of the pathogenic fungus Scedosporium apiospermum.</title>
        <authorList>
            <person name="Vandeputte P."/>
            <person name="Ghamrawi S."/>
            <person name="Rechenmann M."/>
            <person name="Iltis A."/>
            <person name="Giraud S."/>
            <person name="Fleury M."/>
            <person name="Thornton C."/>
            <person name="Delhaes L."/>
            <person name="Meyer W."/>
            <person name="Papon N."/>
            <person name="Bouchara J.P."/>
        </authorList>
    </citation>
    <scope>NUCLEOTIDE SEQUENCE [LARGE SCALE GENOMIC DNA]</scope>
    <source>
        <strain evidence="8 9">IHEM 14462</strain>
    </source>
</reference>
<dbReference type="OMA" id="YCEIVAL"/>
<dbReference type="AlphaFoldDB" id="A0A084GB99"/>
<evidence type="ECO:0000313" key="9">
    <source>
        <dbReference type="Proteomes" id="UP000028545"/>
    </source>
</evidence>
<feature type="domain" description="LysM" evidence="7">
    <location>
        <begin position="212"/>
        <end position="258"/>
    </location>
</feature>
<feature type="domain" description="LysM" evidence="7">
    <location>
        <begin position="361"/>
        <end position="409"/>
    </location>
</feature>
<evidence type="ECO:0000256" key="4">
    <source>
        <dbReference type="ARBA" id="ARBA00044955"/>
    </source>
</evidence>
<feature type="domain" description="LysM" evidence="7">
    <location>
        <begin position="463"/>
        <end position="509"/>
    </location>
</feature>
<dbReference type="Proteomes" id="UP000028545">
    <property type="component" value="Unassembled WGS sequence"/>
</dbReference>
<dbReference type="SMART" id="SM00257">
    <property type="entry name" value="LysM"/>
    <property type="match status" value="5"/>
</dbReference>
<dbReference type="PANTHER" id="PTHR34997">
    <property type="entry name" value="AM15"/>
    <property type="match status" value="1"/>
</dbReference>
<dbReference type="VEuPathDB" id="FungiDB:SAPIO_CDS3652"/>
<feature type="region of interest" description="Disordered" evidence="5">
    <location>
        <begin position="429"/>
        <end position="451"/>
    </location>
</feature>
<evidence type="ECO:0000256" key="6">
    <source>
        <dbReference type="SAM" id="SignalP"/>
    </source>
</evidence>
<dbReference type="PROSITE" id="PS51782">
    <property type="entry name" value="LYSM"/>
    <property type="match status" value="5"/>
</dbReference>
<dbReference type="KEGG" id="sapo:SAPIO_CDS3652"/>
<evidence type="ECO:0000256" key="1">
    <source>
        <dbReference type="ARBA" id="ARBA00022669"/>
    </source>
</evidence>
<accession>A0A084GB99</accession>
<dbReference type="SUPFAM" id="SSF54106">
    <property type="entry name" value="LysM domain"/>
    <property type="match status" value="2"/>
</dbReference>
<keyword evidence="2 6" id="KW-0732">Signal</keyword>
<evidence type="ECO:0000259" key="7">
    <source>
        <dbReference type="PROSITE" id="PS51782"/>
    </source>
</evidence>
<keyword evidence="1" id="KW-0147">Chitin-binding</keyword>